<dbReference type="PANTHER" id="PTHR41328:SF2">
    <property type="entry name" value="TERMINASE SMALL SUBUNIT"/>
    <property type="match status" value="1"/>
</dbReference>
<reference evidence="1 2" key="1">
    <citation type="submission" date="2019-03" db="EMBL/GenBank/DDBJ databases">
        <authorList>
            <consortium name="GenomeTrakr: Next Generation Sequencing Network for Food Pathogen Tracability"/>
        </authorList>
    </citation>
    <scope>NUCLEOTIDE SEQUENCE [LARGE SCALE GENOMIC DNA]</scope>
    <source>
        <strain evidence="1 2">LS1392</strain>
    </source>
</reference>
<sequence>MKTEEKYKIFAKTYVMNGFNGKKAAITAGYSEKSAEVTASKLLRNAKVLEIIDAEMKMLSKRMRDDASRIYFELWNQVRMIDDKMINHEEASKQLSVTEARVVVMKADITNLKSKIRRKEAKINKIDGRTNKGRAEKNGLKKELKEMYLELEESKESLDDLDSSMATSRRDLLWHRDWKELLTLRTQILQDLFDRAGYKEMRELQERRLRLLDSQINKLESEVNKDSKNSGTTTIIMSNVDEMQAYLDKKAGGTDERDDTQTTN</sequence>
<evidence type="ECO:0000313" key="1">
    <source>
        <dbReference type="EMBL" id="EAE6014902.1"/>
    </source>
</evidence>
<dbReference type="InterPro" id="IPR052404">
    <property type="entry name" value="SPP1-like_terminase"/>
</dbReference>
<gene>
    <name evidence="1" type="ORF">E3077_15510</name>
</gene>
<evidence type="ECO:0000313" key="2">
    <source>
        <dbReference type="Proteomes" id="UP000330099"/>
    </source>
</evidence>
<dbReference type="GO" id="GO:0051276">
    <property type="term" value="P:chromosome organization"/>
    <property type="evidence" value="ECO:0007669"/>
    <property type="project" value="InterPro"/>
</dbReference>
<dbReference type="Proteomes" id="UP000330099">
    <property type="component" value="Unassembled WGS sequence"/>
</dbReference>
<dbReference type="Gene3D" id="1.10.10.1400">
    <property type="entry name" value="Terminase, small subunit, N-terminal DNA-binding domain, HTH motif"/>
    <property type="match status" value="1"/>
</dbReference>
<organism evidence="1 2">
    <name type="scientific">Listeria monocytogenes serotype 1/2b</name>
    <dbReference type="NCBI Taxonomy" id="2291966"/>
    <lineage>
        <taxon>Bacteria</taxon>
        <taxon>Bacillati</taxon>
        <taxon>Bacillota</taxon>
        <taxon>Bacilli</taxon>
        <taxon>Bacillales</taxon>
        <taxon>Listeriaceae</taxon>
        <taxon>Listeria</taxon>
    </lineage>
</organism>
<proteinExistence type="predicted"/>
<accession>A0A4B9HXA2</accession>
<dbReference type="Pfam" id="PF03592">
    <property type="entry name" value="Terminase_2"/>
    <property type="match status" value="1"/>
</dbReference>
<dbReference type="EMBL" id="AAASZE010000012">
    <property type="protein sequence ID" value="EAE6014902.1"/>
    <property type="molecule type" value="Genomic_DNA"/>
</dbReference>
<protein>
    <submittedName>
        <fullName evidence="1">Terminase</fullName>
    </submittedName>
</protein>
<name>A0A4B9HXA2_LISMN</name>
<comment type="caution">
    <text evidence="1">The sequence shown here is derived from an EMBL/GenBank/DDBJ whole genome shotgun (WGS) entry which is preliminary data.</text>
</comment>
<dbReference type="InterPro" id="IPR005335">
    <property type="entry name" value="Terminase_ssu"/>
</dbReference>
<dbReference type="PANTHER" id="PTHR41328">
    <property type="entry name" value="TERMINASE SMALL SUBUNIT-RELATED"/>
    <property type="match status" value="1"/>
</dbReference>
<dbReference type="AlphaFoldDB" id="A0A4B9HXA2"/>
<dbReference type="InterPro" id="IPR038713">
    <property type="entry name" value="Terminase_Gp1_N_sf"/>
</dbReference>